<sequence length="512" mass="59500">MSTEIRKSQVGTKRSKTISGTMDTIHTWSRVSIVLVLLISFSVKLLAYDSKQDKKDFIQQVQGWEWFYAELPTLQAVSYPYAMSYRSYASHPMYRLVDKALISDNGELKRIPYLLRYKWDIPVSSLEFDSYNRYVEKKEAENLVRTICEKLSTEPLPENLYVLFGSNIFYTTKDYAAWFAENRNLVTDLRLYNADFPLFSIARKASFLNATHTAISPEGKLITVSFELKEKYIKPLVEWISRLNSDTTVCTFSFKAIDTLNDGMEVYCRNTQNLQSHNSDIATKVNQVKEDARVDFLFHSGSDSENEIIKDIKDSVRMRMMVSDYQHNKYSVWDEGDKVKQEIEIRLGMRERKKAEHSPEQKNQFETDGMKILCRHLGITYTAGMTKKKMAEEFKKKYANLDQMTIALKIRDAAVAANEELIVKTVTKAAIMPQYMKPVAISEEIKKKADNYVRQLQDDNNDLIENISAIERIDDTNFKIVFTNPKTTDCRSVRIRFFSDKPFKYGYKIEIE</sequence>
<evidence type="ECO:0000313" key="2">
    <source>
        <dbReference type="EMBL" id="TFH69759.1"/>
    </source>
</evidence>
<evidence type="ECO:0000256" key="1">
    <source>
        <dbReference type="SAM" id="Coils"/>
    </source>
</evidence>
<dbReference type="RefSeq" id="WP_134844708.1">
    <property type="nucleotide sequence ID" value="NZ_SGVY01000093.1"/>
</dbReference>
<dbReference type="OrthoDB" id="10013441at2"/>
<proteinExistence type="predicted"/>
<dbReference type="GeneID" id="302996932"/>
<name>A0A4Y8UQ36_9BACT</name>
<gene>
    <name evidence="2" type="ORF">EXN75_16895</name>
</gene>
<dbReference type="Proteomes" id="UP000297872">
    <property type="component" value="Unassembled WGS sequence"/>
</dbReference>
<feature type="coiled-coil region" evidence="1">
    <location>
        <begin position="442"/>
        <end position="473"/>
    </location>
</feature>
<keyword evidence="1" id="KW-0175">Coiled coil</keyword>
<organism evidence="2 3">
    <name type="scientific">Segatella hominis</name>
    <dbReference type="NCBI Taxonomy" id="2518605"/>
    <lineage>
        <taxon>Bacteria</taxon>
        <taxon>Pseudomonadati</taxon>
        <taxon>Bacteroidota</taxon>
        <taxon>Bacteroidia</taxon>
        <taxon>Bacteroidales</taxon>
        <taxon>Prevotellaceae</taxon>
        <taxon>Segatella</taxon>
    </lineage>
</organism>
<keyword evidence="3" id="KW-1185">Reference proteome</keyword>
<reference evidence="2 3" key="1">
    <citation type="submission" date="2019-02" db="EMBL/GenBank/DDBJ databases">
        <title>Draft Genome Sequence of the Prevotella sp. BCRC 81118, Isolated from Human Feces.</title>
        <authorList>
            <person name="Huang C.-H."/>
        </authorList>
    </citation>
    <scope>NUCLEOTIDE SEQUENCE [LARGE SCALE GENOMIC DNA]</scope>
    <source>
        <strain evidence="2 3">BCRC 81118</strain>
    </source>
</reference>
<accession>A0A4Y8UQ36</accession>
<protein>
    <submittedName>
        <fullName evidence="2">Uncharacterized protein</fullName>
    </submittedName>
</protein>
<dbReference type="AlphaFoldDB" id="A0A4Y8UQ36"/>
<comment type="caution">
    <text evidence="2">The sequence shown here is derived from an EMBL/GenBank/DDBJ whole genome shotgun (WGS) entry which is preliminary data.</text>
</comment>
<evidence type="ECO:0000313" key="3">
    <source>
        <dbReference type="Proteomes" id="UP000297872"/>
    </source>
</evidence>
<dbReference type="EMBL" id="SGVY01000093">
    <property type="protein sequence ID" value="TFH69759.1"/>
    <property type="molecule type" value="Genomic_DNA"/>
</dbReference>